<gene>
    <name evidence="2" type="ORF">LIP_0303</name>
</gene>
<name>A0A0K2SGF3_LIMPI</name>
<reference evidence="3" key="1">
    <citation type="submission" date="2015-07" db="EMBL/GenBank/DDBJ databases">
        <title>Complete genome sequence and phylogenetic analysis of Limnochorda pilosa.</title>
        <authorList>
            <person name="Watanabe M."/>
            <person name="Kojima H."/>
            <person name="Fukui M."/>
        </authorList>
    </citation>
    <scope>NUCLEOTIDE SEQUENCE [LARGE SCALE GENOMIC DNA]</scope>
    <source>
        <strain evidence="3">HC45</strain>
    </source>
</reference>
<evidence type="ECO:0000313" key="3">
    <source>
        <dbReference type="Proteomes" id="UP000065807"/>
    </source>
</evidence>
<reference evidence="3" key="2">
    <citation type="journal article" date="2016" name="Int. J. Syst. Evol. Microbiol.">
        <title>Complete genome sequence and cell structure of Limnochorda pilosa, a Gram-negative spore-former within the phylum Firmicutes.</title>
        <authorList>
            <person name="Watanabe M."/>
            <person name="Kojima H."/>
            <person name="Fukui M."/>
        </authorList>
    </citation>
    <scope>NUCLEOTIDE SEQUENCE [LARGE SCALE GENOMIC DNA]</scope>
    <source>
        <strain evidence="3">HC45</strain>
    </source>
</reference>
<dbReference type="AlphaFoldDB" id="A0A0K2SGF3"/>
<protein>
    <submittedName>
        <fullName evidence="2">Uncharacterized protein</fullName>
    </submittedName>
</protein>
<evidence type="ECO:0000256" key="1">
    <source>
        <dbReference type="SAM" id="MobiDB-lite"/>
    </source>
</evidence>
<feature type="region of interest" description="Disordered" evidence="1">
    <location>
        <begin position="68"/>
        <end position="97"/>
    </location>
</feature>
<dbReference type="EMBL" id="AP014924">
    <property type="protein sequence ID" value="BAS26160.1"/>
    <property type="molecule type" value="Genomic_DNA"/>
</dbReference>
<dbReference type="KEGG" id="lpil:LIP_0303"/>
<organism evidence="2 3">
    <name type="scientific">Limnochorda pilosa</name>
    <dbReference type="NCBI Taxonomy" id="1555112"/>
    <lineage>
        <taxon>Bacteria</taxon>
        <taxon>Bacillati</taxon>
        <taxon>Bacillota</taxon>
        <taxon>Limnochordia</taxon>
        <taxon>Limnochordales</taxon>
        <taxon>Limnochordaceae</taxon>
        <taxon>Limnochorda</taxon>
    </lineage>
</organism>
<sequence>MTGESRHVVGGEAIGSFPDFGVFSFSVAGFALPLEKGTSSSTSEASFGWTALEGRRITLDYEHGRVGISPSPLRSMGTGLSRSSFQPKEGTQARPLE</sequence>
<proteinExistence type="predicted"/>
<keyword evidence="3" id="KW-1185">Reference proteome</keyword>
<evidence type="ECO:0000313" key="2">
    <source>
        <dbReference type="EMBL" id="BAS26160.1"/>
    </source>
</evidence>
<accession>A0A0K2SGF3</accession>
<dbReference type="Proteomes" id="UP000065807">
    <property type="component" value="Chromosome"/>
</dbReference>